<dbReference type="EMBL" id="JAPQFJ010000009">
    <property type="protein sequence ID" value="MCY6958919.1"/>
    <property type="molecule type" value="Genomic_DNA"/>
</dbReference>
<dbReference type="PANTHER" id="PTHR30595:SF6">
    <property type="entry name" value="SCHLAFEN ALBA-2 DOMAIN-CONTAINING PROTEIN"/>
    <property type="match status" value="1"/>
</dbReference>
<feature type="domain" description="Schlafen AlbA-2" evidence="1">
    <location>
        <begin position="14"/>
        <end position="134"/>
    </location>
</feature>
<evidence type="ECO:0000313" key="3">
    <source>
        <dbReference type="Proteomes" id="UP001144612"/>
    </source>
</evidence>
<evidence type="ECO:0000259" key="1">
    <source>
        <dbReference type="Pfam" id="PF04326"/>
    </source>
</evidence>
<evidence type="ECO:0000313" key="2">
    <source>
        <dbReference type="EMBL" id="MCY6958919.1"/>
    </source>
</evidence>
<dbReference type="PANTHER" id="PTHR30595">
    <property type="entry name" value="GLPR-RELATED TRANSCRIPTIONAL REPRESSOR"/>
    <property type="match status" value="1"/>
</dbReference>
<dbReference type="InterPro" id="IPR038475">
    <property type="entry name" value="RecG_C_sf"/>
</dbReference>
<protein>
    <submittedName>
        <fullName evidence="2">DNA binding domain-containing protein</fullName>
    </submittedName>
</protein>
<comment type="caution">
    <text evidence="2">The sequence shown here is derived from an EMBL/GenBank/DDBJ whole genome shotgun (WGS) entry which is preliminary data.</text>
</comment>
<dbReference type="InterPro" id="IPR038461">
    <property type="entry name" value="Schlafen_AlbA_2_dom_sf"/>
</dbReference>
<name>A0ABT4D9E0_9CLOT</name>
<dbReference type="Gene3D" id="3.30.950.30">
    <property type="entry name" value="Schlafen, AAA domain"/>
    <property type="match status" value="1"/>
</dbReference>
<reference evidence="2" key="1">
    <citation type="submission" date="2022-12" db="EMBL/GenBank/DDBJ databases">
        <title>Clostridium sp. nov., isolated from industrial wastewater.</title>
        <authorList>
            <person name="Jiayan W."/>
        </authorList>
    </citation>
    <scope>NUCLEOTIDE SEQUENCE</scope>
    <source>
        <strain evidence="2">ZC22-4</strain>
    </source>
</reference>
<accession>A0ABT4D9E0</accession>
<dbReference type="InterPro" id="IPR007421">
    <property type="entry name" value="Schlafen_AlbA_2_dom"/>
</dbReference>
<organism evidence="2 3">
    <name type="scientific">Clostridium brassicae</name>
    <dbReference type="NCBI Taxonomy" id="2999072"/>
    <lineage>
        <taxon>Bacteria</taxon>
        <taxon>Bacillati</taxon>
        <taxon>Bacillota</taxon>
        <taxon>Clostridia</taxon>
        <taxon>Eubacteriales</taxon>
        <taxon>Clostridiaceae</taxon>
        <taxon>Clostridium</taxon>
    </lineage>
</organism>
<gene>
    <name evidence="2" type="ORF">OW729_09915</name>
</gene>
<keyword evidence="3" id="KW-1185">Reference proteome</keyword>
<proteinExistence type="predicted"/>
<sequence length="382" mass="44717">MNKKKFLSLLKKNEGVKLDFKREIDLSIESGRKEFAKDVCAIANSRGGRGYLIIGIEDKSKKVVGISELCFTEEQIQQIISSRCEPPIPISLEFINYQNKRLAIITIYQSNQKPYQFRENGAFYIRRGSTTDTMRKQELVTSFQENMNLNIELTPMVKSRIEHLDYEIVDKYFMSHGIEVSEENRISFMESSKIVYLDEEDKEYYITLGGLLVFSRINYLYYPNNMIRIVNKINKSLDEVKIIQGDLLSMLDKSEKHILDILPSYYPCQAVYEGIKNAVLYRDYTIIDKEIEVIIDFNSVRIISPGILIKNSKNELGNNYIKRNMWIYEKLITLDENKRFLQSGRGFSRMKKSFKNHGNVIFINSLRENYFKVIYPGITNFK</sequence>
<dbReference type="Proteomes" id="UP001144612">
    <property type="component" value="Unassembled WGS sequence"/>
</dbReference>
<dbReference type="Pfam" id="PF04326">
    <property type="entry name" value="SLFN_AlbA_2"/>
    <property type="match status" value="1"/>
</dbReference>
<dbReference type="RefSeq" id="WP_268061341.1">
    <property type="nucleotide sequence ID" value="NZ_JAPQFJ010000009.1"/>
</dbReference>
<dbReference type="Gene3D" id="3.30.565.60">
    <property type="match status" value="1"/>
</dbReference>